<sequence>MLSVTSRNSAVAEEIIQPAAPSVIANNQREIVVSKKNNVKDSNESQLAASSRNLAPSVITNQSKVMAFKKNAQNQASEGVLQLTQKFKVEPIESLFACVDCGKKQRVILHNFVIKGLHGFCSYCGMPMTLEFR</sequence>
<organism evidence="1 2">
    <name type="scientific">Papaver atlanticum</name>
    <dbReference type="NCBI Taxonomy" id="357466"/>
    <lineage>
        <taxon>Eukaryota</taxon>
        <taxon>Viridiplantae</taxon>
        <taxon>Streptophyta</taxon>
        <taxon>Embryophyta</taxon>
        <taxon>Tracheophyta</taxon>
        <taxon>Spermatophyta</taxon>
        <taxon>Magnoliopsida</taxon>
        <taxon>Ranunculales</taxon>
        <taxon>Papaveraceae</taxon>
        <taxon>Papaveroideae</taxon>
        <taxon>Papaver</taxon>
    </lineage>
</organism>
<dbReference type="AlphaFoldDB" id="A0AAD4X6T5"/>
<accession>A0AAD4X6T5</accession>
<proteinExistence type="predicted"/>
<evidence type="ECO:0000313" key="1">
    <source>
        <dbReference type="EMBL" id="KAI3857586.1"/>
    </source>
</evidence>
<reference evidence="1" key="1">
    <citation type="submission" date="2022-04" db="EMBL/GenBank/DDBJ databases">
        <title>A functionally conserved STORR gene fusion in Papaver species that diverged 16.8 million years ago.</title>
        <authorList>
            <person name="Catania T."/>
        </authorList>
    </citation>
    <scope>NUCLEOTIDE SEQUENCE</scope>
    <source>
        <strain evidence="1">S-188037</strain>
    </source>
</reference>
<keyword evidence="2" id="KW-1185">Reference proteome</keyword>
<name>A0AAD4X6T5_9MAGN</name>
<comment type="caution">
    <text evidence="1">The sequence shown here is derived from an EMBL/GenBank/DDBJ whole genome shotgun (WGS) entry which is preliminary data.</text>
</comment>
<dbReference type="Proteomes" id="UP001202328">
    <property type="component" value="Unassembled WGS sequence"/>
</dbReference>
<dbReference type="EMBL" id="JAJJMB010014829">
    <property type="protein sequence ID" value="KAI3857586.1"/>
    <property type="molecule type" value="Genomic_DNA"/>
</dbReference>
<evidence type="ECO:0000313" key="2">
    <source>
        <dbReference type="Proteomes" id="UP001202328"/>
    </source>
</evidence>
<protein>
    <submittedName>
        <fullName evidence="1">Uncharacterized protein</fullName>
    </submittedName>
</protein>
<gene>
    <name evidence="1" type="ORF">MKW98_028850</name>
</gene>